<dbReference type="KEGG" id="aaqu:D3M96_06615"/>
<name>A0A3G2HTL5_9BURK</name>
<gene>
    <name evidence="2" type="ORF">D3M96_06615</name>
</gene>
<evidence type="ECO:0000313" key="3">
    <source>
        <dbReference type="Proteomes" id="UP000268070"/>
    </source>
</evidence>
<proteinExistence type="predicted"/>
<evidence type="ECO:0008006" key="4">
    <source>
        <dbReference type="Google" id="ProtNLM"/>
    </source>
</evidence>
<evidence type="ECO:0000313" key="2">
    <source>
        <dbReference type="EMBL" id="AYN20231.1"/>
    </source>
</evidence>
<protein>
    <recommendedName>
        <fullName evidence="4">DUF2066 domain-containing protein</fullName>
    </recommendedName>
</protein>
<feature type="signal peptide" evidence="1">
    <location>
        <begin position="1"/>
        <end position="21"/>
    </location>
</feature>
<feature type="chain" id="PRO_5018057804" description="DUF2066 domain-containing protein" evidence="1">
    <location>
        <begin position="22"/>
        <end position="321"/>
    </location>
</feature>
<dbReference type="AlphaFoldDB" id="A0A3G2HTL5"/>
<keyword evidence="1" id="KW-0732">Signal</keyword>
<accession>A0A3G2HTL5</accession>
<dbReference type="EMBL" id="CP032153">
    <property type="protein sequence ID" value="AYN20231.1"/>
    <property type="molecule type" value="Genomic_DNA"/>
</dbReference>
<dbReference type="RefSeq" id="WP_121738445.1">
    <property type="nucleotide sequence ID" value="NZ_CP032153.1"/>
</dbReference>
<dbReference type="Proteomes" id="UP000268070">
    <property type="component" value="Chromosome"/>
</dbReference>
<reference evidence="2 3" key="1">
    <citation type="submission" date="2018-09" db="EMBL/GenBank/DDBJ databases">
        <title>Complete genome sequence of the hydrocarbonoclastic bacterium Alcaligenes aquatilis QD168, isolated from a crude-oil polluted marine sediment of Central Chile.</title>
        <authorList>
            <person name="Duran R.E."/>
            <person name="Barra B."/>
            <person name="Salva-Serra F."/>
            <person name="Mendez V."/>
            <person name="Moore E.R.B."/>
            <person name="Seeger M."/>
        </authorList>
    </citation>
    <scope>NUCLEOTIDE SEQUENCE [LARGE SCALE GENOMIC DNA]</scope>
    <source>
        <strain evidence="2 3">QD168</strain>
    </source>
</reference>
<evidence type="ECO:0000256" key="1">
    <source>
        <dbReference type="SAM" id="SignalP"/>
    </source>
</evidence>
<organism evidence="2 3">
    <name type="scientific">Alcaligenes aquatilis</name>
    <dbReference type="NCBI Taxonomy" id="323284"/>
    <lineage>
        <taxon>Bacteria</taxon>
        <taxon>Pseudomonadati</taxon>
        <taxon>Pseudomonadota</taxon>
        <taxon>Betaproteobacteria</taxon>
        <taxon>Burkholderiales</taxon>
        <taxon>Alcaligenaceae</taxon>
        <taxon>Alcaligenes</taxon>
    </lineage>
</organism>
<dbReference type="OrthoDB" id="8688770at2"/>
<sequence length="321" mass="35348">MKKKIALMLGSAMVLASSVQAGPACEYLRNYVALQPQSGDELQMQDEDGACRVQNGQWSAGFSSMLLAFDELVLRDEGLASYSEQQEIPDSMDLRISGIYVLTGLLPGQDYIMRLQAKPMDFSLAYKWDSASAQLSLEQARLRSQHLREVRVQAQFGVESAVGRALGADDLEQAELKSLNLYLDNQNLIQSMVMPAVVLSMSMHEDPRPAIEKALLAARSAVQLMPDSVADRDSRDALLAFIAQLPAPHGRLSLEMNMDPSWPVVRLEPGVSVDQARKLLAGLSLQARFDTGQVPAAYVWLRDHLRYGLHLFSLGRADASS</sequence>